<protein>
    <submittedName>
        <fullName evidence="1">Uncharacterized protein</fullName>
    </submittedName>
</protein>
<dbReference type="Proteomes" id="UP000299102">
    <property type="component" value="Unassembled WGS sequence"/>
</dbReference>
<dbReference type="EMBL" id="BGZK01000292">
    <property type="protein sequence ID" value="GBP34708.1"/>
    <property type="molecule type" value="Genomic_DNA"/>
</dbReference>
<keyword evidence="2" id="KW-1185">Reference proteome</keyword>
<evidence type="ECO:0000313" key="2">
    <source>
        <dbReference type="Proteomes" id="UP000299102"/>
    </source>
</evidence>
<evidence type="ECO:0000313" key="1">
    <source>
        <dbReference type="EMBL" id="GBP34708.1"/>
    </source>
</evidence>
<gene>
    <name evidence="1" type="ORF">EVAR_31578_1</name>
</gene>
<dbReference type="AlphaFoldDB" id="A0A4C1V781"/>
<accession>A0A4C1V781</accession>
<sequence>MRVLRETRRRIGHPSRFMNGAAYARLVLYGVTNLINSRIVLPSLIGVFAEFEKGFFINSHNFRHIITRLLINKLRTTVWNNSALKLSGREREVADFPKFYQSTEDLNINKGCSRA</sequence>
<comment type="caution">
    <text evidence="1">The sequence shown here is derived from an EMBL/GenBank/DDBJ whole genome shotgun (WGS) entry which is preliminary data.</text>
</comment>
<proteinExistence type="predicted"/>
<name>A0A4C1V781_EUMVA</name>
<organism evidence="1 2">
    <name type="scientific">Eumeta variegata</name>
    <name type="common">Bagworm moth</name>
    <name type="synonym">Eumeta japonica</name>
    <dbReference type="NCBI Taxonomy" id="151549"/>
    <lineage>
        <taxon>Eukaryota</taxon>
        <taxon>Metazoa</taxon>
        <taxon>Ecdysozoa</taxon>
        <taxon>Arthropoda</taxon>
        <taxon>Hexapoda</taxon>
        <taxon>Insecta</taxon>
        <taxon>Pterygota</taxon>
        <taxon>Neoptera</taxon>
        <taxon>Endopterygota</taxon>
        <taxon>Lepidoptera</taxon>
        <taxon>Glossata</taxon>
        <taxon>Ditrysia</taxon>
        <taxon>Tineoidea</taxon>
        <taxon>Psychidae</taxon>
        <taxon>Oiketicinae</taxon>
        <taxon>Eumeta</taxon>
    </lineage>
</organism>
<reference evidence="1 2" key="1">
    <citation type="journal article" date="2019" name="Commun. Biol.">
        <title>The bagworm genome reveals a unique fibroin gene that provides high tensile strength.</title>
        <authorList>
            <person name="Kono N."/>
            <person name="Nakamura H."/>
            <person name="Ohtoshi R."/>
            <person name="Tomita M."/>
            <person name="Numata K."/>
            <person name="Arakawa K."/>
        </authorList>
    </citation>
    <scope>NUCLEOTIDE SEQUENCE [LARGE SCALE GENOMIC DNA]</scope>
</reference>